<organism evidence="2 3">
    <name type="scientific">Halovibrio salipaludis</name>
    <dbReference type="NCBI Taxonomy" id="2032626"/>
    <lineage>
        <taxon>Bacteria</taxon>
        <taxon>Pseudomonadati</taxon>
        <taxon>Pseudomonadota</taxon>
        <taxon>Gammaproteobacteria</taxon>
        <taxon>Oceanospirillales</taxon>
        <taxon>Halomonadaceae</taxon>
        <taxon>Halovibrio</taxon>
    </lineage>
</organism>
<reference evidence="2 3" key="1">
    <citation type="submission" date="2017-08" db="EMBL/GenBank/DDBJ databases">
        <title>Halovibrio sewagensis sp. nov., isolated from wastewater of high salinity.</title>
        <authorList>
            <person name="Dong X."/>
            <person name="Zhang G."/>
        </authorList>
    </citation>
    <scope>NUCLEOTIDE SEQUENCE [LARGE SCALE GENOMIC DNA]</scope>
    <source>
        <strain evidence="2 3">YL5-2</strain>
    </source>
</reference>
<feature type="compositionally biased region" description="Low complexity" evidence="1">
    <location>
        <begin position="23"/>
        <end position="32"/>
    </location>
</feature>
<evidence type="ECO:0000256" key="1">
    <source>
        <dbReference type="SAM" id="MobiDB-lite"/>
    </source>
</evidence>
<dbReference type="Proteomes" id="UP000218896">
    <property type="component" value="Unassembled WGS sequence"/>
</dbReference>
<proteinExistence type="predicted"/>
<sequence length="218" mass="23923">MGILDAALNFGARAIQGTETSGAQQKAPQQAPGSEPAPAKTATSIADERVTLQDRGGSNVSLADLPMQEFKNAVARDSGFVKETIGTKLQELEVDLGTRMAVRRNNLGDIEMEAQIPQETRDRIENDLNQNRAFKAAFNRLSTNQPTVEYLENVSRISQAYGEGNSMLESLVSESPENNRLQDIAHRYQELRKQVMTDESGQGQDPAAGFEIRFNQPA</sequence>
<protein>
    <recommendedName>
        <fullName evidence="4">DUF5610 domain-containing protein</fullName>
    </recommendedName>
</protein>
<name>A0A2A2F5V5_9GAMM</name>
<evidence type="ECO:0008006" key="4">
    <source>
        <dbReference type="Google" id="ProtNLM"/>
    </source>
</evidence>
<evidence type="ECO:0000313" key="2">
    <source>
        <dbReference type="EMBL" id="PAU80180.1"/>
    </source>
</evidence>
<accession>A0A2A2F5V5</accession>
<dbReference type="RefSeq" id="WP_095617797.1">
    <property type="nucleotide sequence ID" value="NZ_NSKD01000004.1"/>
</dbReference>
<gene>
    <name evidence="2" type="ORF">CK501_11090</name>
</gene>
<dbReference type="AlphaFoldDB" id="A0A2A2F5V5"/>
<comment type="caution">
    <text evidence="2">The sequence shown here is derived from an EMBL/GenBank/DDBJ whole genome shotgun (WGS) entry which is preliminary data.</text>
</comment>
<dbReference type="EMBL" id="NSKD01000004">
    <property type="protein sequence ID" value="PAU80180.1"/>
    <property type="molecule type" value="Genomic_DNA"/>
</dbReference>
<evidence type="ECO:0000313" key="3">
    <source>
        <dbReference type="Proteomes" id="UP000218896"/>
    </source>
</evidence>
<keyword evidence="3" id="KW-1185">Reference proteome</keyword>
<dbReference type="OrthoDB" id="6363845at2"/>
<feature type="region of interest" description="Disordered" evidence="1">
    <location>
        <begin position="17"/>
        <end position="45"/>
    </location>
</feature>
<feature type="region of interest" description="Disordered" evidence="1">
    <location>
        <begin position="195"/>
        <end position="218"/>
    </location>
</feature>